<keyword evidence="9" id="KW-1185">Reference proteome</keyword>
<comment type="caution">
    <text evidence="8">The sequence shown here is derived from an EMBL/GenBank/DDBJ whole genome shotgun (WGS) entry which is preliminary data.</text>
</comment>
<dbReference type="AlphaFoldDB" id="A0A7J7MWV4"/>
<keyword evidence="6" id="KW-0732">Signal</keyword>
<dbReference type="PANTHER" id="PTHR21022">
    <property type="entry name" value="PREPHENATE DEHYDRATASE P PROTEIN"/>
    <property type="match status" value="1"/>
</dbReference>
<dbReference type="PANTHER" id="PTHR21022:SF20">
    <property type="entry name" value="AROGENATE DEHYDRATASE_PREPHENATE DEHYDRATASE 1, CHLOROPLASTIC"/>
    <property type="match status" value="1"/>
</dbReference>
<feature type="chain" id="PRO_5029855375" description="Prephenate dehydratase domain-containing protein" evidence="6">
    <location>
        <begin position="27"/>
        <end position="445"/>
    </location>
</feature>
<gene>
    <name evidence="8" type="ORF">GIB67_032192</name>
</gene>
<evidence type="ECO:0000256" key="1">
    <source>
        <dbReference type="ARBA" id="ARBA00022605"/>
    </source>
</evidence>
<evidence type="ECO:0000256" key="3">
    <source>
        <dbReference type="ARBA" id="ARBA00023222"/>
    </source>
</evidence>
<protein>
    <recommendedName>
        <fullName evidence="7">Prephenate dehydratase domain-containing protein</fullName>
    </recommendedName>
</protein>
<evidence type="ECO:0000256" key="6">
    <source>
        <dbReference type="SAM" id="SignalP"/>
    </source>
</evidence>
<dbReference type="SUPFAM" id="SSF53850">
    <property type="entry name" value="Periplasmic binding protein-like II"/>
    <property type="match status" value="1"/>
</dbReference>
<dbReference type="InterPro" id="IPR001086">
    <property type="entry name" value="Preph_deHydtase"/>
</dbReference>
<feature type="signal peptide" evidence="6">
    <location>
        <begin position="1"/>
        <end position="26"/>
    </location>
</feature>
<dbReference type="Proteomes" id="UP000541444">
    <property type="component" value="Unassembled WGS sequence"/>
</dbReference>
<evidence type="ECO:0000259" key="7">
    <source>
        <dbReference type="PROSITE" id="PS51171"/>
    </source>
</evidence>
<dbReference type="GO" id="GO:0009094">
    <property type="term" value="P:L-phenylalanine biosynthetic process"/>
    <property type="evidence" value="ECO:0007669"/>
    <property type="project" value="UniProtKB-KW"/>
</dbReference>
<dbReference type="GO" id="GO:0009507">
    <property type="term" value="C:chloroplast"/>
    <property type="evidence" value="ECO:0007669"/>
    <property type="project" value="TreeGrafter"/>
</dbReference>
<dbReference type="CDD" id="cd13631">
    <property type="entry name" value="PBP2_Ct-PDT_like"/>
    <property type="match status" value="1"/>
</dbReference>
<keyword evidence="4" id="KW-0456">Lyase</keyword>
<accession>A0A7J7MWV4</accession>
<name>A0A7J7MWV4_9MAGN</name>
<reference evidence="8 9" key="1">
    <citation type="journal article" date="2020" name="IScience">
        <title>Genome Sequencing of the Endangered Kingdonia uniflora (Circaeasteraceae, Ranunculales) Reveals Potential Mechanisms of Evolutionary Specialization.</title>
        <authorList>
            <person name="Sun Y."/>
            <person name="Deng T."/>
            <person name="Zhang A."/>
            <person name="Moore M.J."/>
            <person name="Landis J.B."/>
            <person name="Lin N."/>
            <person name="Zhang H."/>
            <person name="Zhang X."/>
            <person name="Huang J."/>
            <person name="Zhang X."/>
            <person name="Sun H."/>
            <person name="Wang H."/>
        </authorList>
    </citation>
    <scope>NUCLEOTIDE SEQUENCE [LARGE SCALE GENOMIC DNA]</scope>
    <source>
        <strain evidence="8">TB1705</strain>
        <tissue evidence="8">Leaf</tissue>
    </source>
</reference>
<comment type="pathway">
    <text evidence="5">Amino-acid biosynthesis.</text>
</comment>
<evidence type="ECO:0000313" key="8">
    <source>
        <dbReference type="EMBL" id="KAF6159421.1"/>
    </source>
</evidence>
<keyword evidence="1" id="KW-0028">Amino-acid biosynthesis</keyword>
<evidence type="ECO:0000256" key="2">
    <source>
        <dbReference type="ARBA" id="ARBA00023141"/>
    </source>
</evidence>
<sequence length="445" mass="49130">MGSCDTSPSLLLLFGVFNLLLGPLHLVKEHLFHTDHSKRWFLVVFTWAFQTYHTKLSKHNFVYDVEKSLYTLEGLPQNKHEFTVVLDDITSTTSNSTTANCSSGTGVGNPDVRRQFLPEMEVLSVLDIILRQHASRKCLYDNDSAAWTNSEIPIVNLDPRGGVLKYKAFHSIFITVQDGLSLNVEEVDSKKFYRDLSFLPKPLSIVDFSASNSDGTNVRVAYQGVPGEYSETVTLKVYPECVVITYDQFKAAFKAIELWLVDKIVLPIKHALGGSIHQNYDLLLRHGLHILGEIQLAINHCLLGLPGALAQCKIYLTKLGVVRESVDDTAGAAQFVALNHLKDTGAVTSAQAANIYGLKTLENGKYDDVQILKSCCIKTDSKFTQVKGRVLSDPKLGGLNSMLTTEHGLNILVISKAPVMMLGMDVSHGFPGQADMPSISKVIYL</sequence>
<organism evidence="8 9">
    <name type="scientific">Kingdonia uniflora</name>
    <dbReference type="NCBI Taxonomy" id="39325"/>
    <lineage>
        <taxon>Eukaryota</taxon>
        <taxon>Viridiplantae</taxon>
        <taxon>Streptophyta</taxon>
        <taxon>Embryophyta</taxon>
        <taxon>Tracheophyta</taxon>
        <taxon>Spermatophyta</taxon>
        <taxon>Magnoliopsida</taxon>
        <taxon>Ranunculales</taxon>
        <taxon>Circaeasteraceae</taxon>
        <taxon>Kingdonia</taxon>
    </lineage>
</organism>
<dbReference type="EMBL" id="JACGCM010001193">
    <property type="protein sequence ID" value="KAF6159421.1"/>
    <property type="molecule type" value="Genomic_DNA"/>
</dbReference>
<evidence type="ECO:0000256" key="4">
    <source>
        <dbReference type="ARBA" id="ARBA00023239"/>
    </source>
</evidence>
<evidence type="ECO:0000313" key="9">
    <source>
        <dbReference type="Proteomes" id="UP000541444"/>
    </source>
</evidence>
<dbReference type="PROSITE" id="PS51171">
    <property type="entry name" value="PREPHENATE_DEHYDR_3"/>
    <property type="match status" value="1"/>
</dbReference>
<evidence type="ECO:0000256" key="5">
    <source>
        <dbReference type="ARBA" id="ARBA00029440"/>
    </source>
</evidence>
<dbReference type="GO" id="GO:0004664">
    <property type="term" value="F:prephenate dehydratase activity"/>
    <property type="evidence" value="ECO:0007669"/>
    <property type="project" value="InterPro"/>
</dbReference>
<dbReference type="OrthoDB" id="2414662at2759"/>
<proteinExistence type="predicted"/>
<keyword evidence="3" id="KW-0584">Phenylalanine biosynthesis</keyword>
<keyword evidence="2" id="KW-0057">Aromatic amino acid biosynthesis</keyword>
<dbReference type="GO" id="GO:0047769">
    <property type="term" value="F:arogenate dehydratase activity"/>
    <property type="evidence" value="ECO:0007669"/>
    <property type="project" value="TreeGrafter"/>
</dbReference>
<dbReference type="Pfam" id="PF00800">
    <property type="entry name" value="PDT"/>
    <property type="match status" value="1"/>
</dbReference>
<dbReference type="Gene3D" id="3.40.190.10">
    <property type="entry name" value="Periplasmic binding protein-like II"/>
    <property type="match status" value="2"/>
</dbReference>
<feature type="domain" description="Prephenate dehydratase" evidence="7">
    <location>
        <begin position="219"/>
        <end position="380"/>
    </location>
</feature>